<evidence type="ECO:0000313" key="3">
    <source>
        <dbReference type="Proteomes" id="UP000294003"/>
    </source>
</evidence>
<feature type="compositionally biased region" description="Basic and acidic residues" evidence="1">
    <location>
        <begin position="1"/>
        <end position="21"/>
    </location>
</feature>
<organism evidence="2 3">
    <name type="scientific">Monosporascus cannonballus</name>
    <dbReference type="NCBI Taxonomy" id="155416"/>
    <lineage>
        <taxon>Eukaryota</taxon>
        <taxon>Fungi</taxon>
        <taxon>Dikarya</taxon>
        <taxon>Ascomycota</taxon>
        <taxon>Pezizomycotina</taxon>
        <taxon>Sordariomycetes</taxon>
        <taxon>Xylariomycetidae</taxon>
        <taxon>Xylariales</taxon>
        <taxon>Xylariales incertae sedis</taxon>
        <taxon>Monosporascus</taxon>
    </lineage>
</organism>
<dbReference type="EMBL" id="QJNS01000040">
    <property type="protein sequence ID" value="RYO91527.1"/>
    <property type="molecule type" value="Genomic_DNA"/>
</dbReference>
<comment type="caution">
    <text evidence="2">The sequence shown here is derived from an EMBL/GenBank/DDBJ whole genome shotgun (WGS) entry which is preliminary data.</text>
</comment>
<gene>
    <name evidence="2" type="ORF">DL762_002141</name>
</gene>
<sequence>MTDLAERQLNAEREERGHRSEVNGSKKSIEADNADAEDNEEGRKTIKSKPAAGVDSETDTDDDVFAITTSTSTGGNKKDLGIEDALKPAKFECEDNEKL</sequence>
<dbReference type="Proteomes" id="UP000294003">
    <property type="component" value="Unassembled WGS sequence"/>
</dbReference>
<protein>
    <recommendedName>
        <fullName evidence="4">Histone chaperone domain-containing protein</fullName>
    </recommendedName>
</protein>
<evidence type="ECO:0008006" key="4">
    <source>
        <dbReference type="Google" id="ProtNLM"/>
    </source>
</evidence>
<keyword evidence="3" id="KW-1185">Reference proteome</keyword>
<evidence type="ECO:0000313" key="2">
    <source>
        <dbReference type="EMBL" id="RYO91527.1"/>
    </source>
</evidence>
<reference evidence="2 3" key="1">
    <citation type="submission" date="2018-06" db="EMBL/GenBank/DDBJ databases">
        <title>Complete Genomes of Monosporascus.</title>
        <authorList>
            <person name="Robinson A.J."/>
            <person name="Natvig D.O."/>
        </authorList>
    </citation>
    <scope>NUCLEOTIDE SEQUENCE [LARGE SCALE GENOMIC DNA]</scope>
    <source>
        <strain evidence="2 3">CBS 609.92</strain>
    </source>
</reference>
<name>A0ABY0HED1_9PEZI</name>
<accession>A0ABY0HED1</accession>
<proteinExistence type="predicted"/>
<evidence type="ECO:0000256" key="1">
    <source>
        <dbReference type="SAM" id="MobiDB-lite"/>
    </source>
</evidence>
<feature type="region of interest" description="Disordered" evidence="1">
    <location>
        <begin position="1"/>
        <end position="80"/>
    </location>
</feature>